<feature type="transmembrane region" description="Helical" evidence="7">
    <location>
        <begin position="5"/>
        <end position="25"/>
    </location>
</feature>
<sequence>MNRRVLSALLGVVGAVATVAIWWLATENSASVYFPPLSRILETAQEHWLSAEGRADIASSIGNLLSGLVIGVVVGIVVGVALGQVPLLHRALSPSIEFVRAIPATALLPFAMMLFGLGTEMKVFLIALGCVWPVLLNALDGTRSLEPTLRDTASVYGITGVRRQLNVVLPAAAPRIASGIRVAIPLSLILTVTSEMVGSHQGIGFVIVDAQNTFRITDMWSGVLLLGVLGFALTWLFGVAEKLLLPWEKRAERAR</sequence>
<evidence type="ECO:0000256" key="2">
    <source>
        <dbReference type="ARBA" id="ARBA00022448"/>
    </source>
</evidence>
<dbReference type="Pfam" id="PF00528">
    <property type="entry name" value="BPD_transp_1"/>
    <property type="match status" value="1"/>
</dbReference>
<evidence type="ECO:0000256" key="3">
    <source>
        <dbReference type="ARBA" id="ARBA00022475"/>
    </source>
</evidence>
<protein>
    <submittedName>
        <fullName evidence="9">ABC-type nitrate/sulfonate/bicarbonate transport system, permease component</fullName>
    </submittedName>
</protein>
<dbReference type="PANTHER" id="PTHR30151">
    <property type="entry name" value="ALKANE SULFONATE ABC TRANSPORTER-RELATED, MEMBRANE SUBUNIT"/>
    <property type="match status" value="1"/>
</dbReference>
<dbReference type="EMBL" id="FNOK01000046">
    <property type="protein sequence ID" value="SDZ10244.1"/>
    <property type="molecule type" value="Genomic_DNA"/>
</dbReference>
<dbReference type="InterPro" id="IPR000515">
    <property type="entry name" value="MetI-like"/>
</dbReference>
<keyword evidence="2 7" id="KW-0813">Transport</keyword>
<evidence type="ECO:0000256" key="7">
    <source>
        <dbReference type="RuleBase" id="RU363032"/>
    </source>
</evidence>
<comment type="similarity">
    <text evidence="7">Belongs to the binding-protein-dependent transport system permease family.</text>
</comment>
<dbReference type="InterPro" id="IPR035906">
    <property type="entry name" value="MetI-like_sf"/>
</dbReference>
<organism evidence="9 10">
    <name type="scientific">Saccharopolyspora shandongensis</name>
    <dbReference type="NCBI Taxonomy" id="418495"/>
    <lineage>
        <taxon>Bacteria</taxon>
        <taxon>Bacillati</taxon>
        <taxon>Actinomycetota</taxon>
        <taxon>Actinomycetes</taxon>
        <taxon>Pseudonocardiales</taxon>
        <taxon>Pseudonocardiaceae</taxon>
        <taxon>Saccharopolyspora</taxon>
    </lineage>
</organism>
<dbReference type="CDD" id="cd06261">
    <property type="entry name" value="TM_PBP2"/>
    <property type="match status" value="1"/>
</dbReference>
<keyword evidence="5 7" id="KW-1133">Transmembrane helix</keyword>
<evidence type="ECO:0000256" key="1">
    <source>
        <dbReference type="ARBA" id="ARBA00004651"/>
    </source>
</evidence>
<evidence type="ECO:0000259" key="8">
    <source>
        <dbReference type="PROSITE" id="PS50928"/>
    </source>
</evidence>
<feature type="transmembrane region" description="Helical" evidence="7">
    <location>
        <begin position="64"/>
        <end position="86"/>
    </location>
</feature>
<dbReference type="Gene3D" id="1.10.3720.10">
    <property type="entry name" value="MetI-like"/>
    <property type="match status" value="1"/>
</dbReference>
<dbReference type="PROSITE" id="PS50928">
    <property type="entry name" value="ABC_TM1"/>
    <property type="match status" value="1"/>
</dbReference>
<dbReference type="STRING" id="418495.SAMN05216215_104673"/>
<dbReference type="AlphaFoldDB" id="A0A1H3Q9N0"/>
<dbReference type="OrthoDB" id="3173654at2"/>
<evidence type="ECO:0000313" key="10">
    <source>
        <dbReference type="Proteomes" id="UP000199529"/>
    </source>
</evidence>
<comment type="subcellular location">
    <subcellularLocation>
        <location evidence="1 7">Cell membrane</location>
        <topology evidence="1 7">Multi-pass membrane protein</topology>
    </subcellularLocation>
</comment>
<evidence type="ECO:0000256" key="4">
    <source>
        <dbReference type="ARBA" id="ARBA00022692"/>
    </source>
</evidence>
<keyword evidence="3" id="KW-1003">Cell membrane</keyword>
<gene>
    <name evidence="9" type="ORF">SAMN05216215_104673</name>
</gene>
<feature type="transmembrane region" description="Helical" evidence="7">
    <location>
        <begin position="219"/>
        <end position="240"/>
    </location>
</feature>
<accession>A0A1H3Q9N0</accession>
<dbReference type="GO" id="GO:0005886">
    <property type="term" value="C:plasma membrane"/>
    <property type="evidence" value="ECO:0007669"/>
    <property type="project" value="UniProtKB-SubCell"/>
</dbReference>
<keyword evidence="6 7" id="KW-0472">Membrane</keyword>
<feature type="domain" description="ABC transmembrane type-1" evidence="8">
    <location>
        <begin position="57"/>
        <end position="241"/>
    </location>
</feature>
<keyword evidence="4 7" id="KW-0812">Transmembrane</keyword>
<dbReference type="GO" id="GO:0055085">
    <property type="term" value="P:transmembrane transport"/>
    <property type="evidence" value="ECO:0007669"/>
    <property type="project" value="InterPro"/>
</dbReference>
<keyword evidence="10" id="KW-1185">Reference proteome</keyword>
<dbReference type="Proteomes" id="UP000199529">
    <property type="component" value="Unassembled WGS sequence"/>
</dbReference>
<feature type="transmembrane region" description="Helical" evidence="7">
    <location>
        <begin position="123"/>
        <end position="140"/>
    </location>
</feature>
<dbReference type="SUPFAM" id="SSF161098">
    <property type="entry name" value="MetI-like"/>
    <property type="match status" value="1"/>
</dbReference>
<evidence type="ECO:0000256" key="5">
    <source>
        <dbReference type="ARBA" id="ARBA00022989"/>
    </source>
</evidence>
<dbReference type="PANTHER" id="PTHR30151:SF0">
    <property type="entry name" value="ABC TRANSPORTER PERMEASE PROTEIN MJ0413-RELATED"/>
    <property type="match status" value="1"/>
</dbReference>
<evidence type="ECO:0000313" key="9">
    <source>
        <dbReference type="EMBL" id="SDZ10244.1"/>
    </source>
</evidence>
<feature type="transmembrane region" description="Helical" evidence="7">
    <location>
        <begin position="98"/>
        <end position="117"/>
    </location>
</feature>
<proteinExistence type="inferred from homology"/>
<name>A0A1H3Q9N0_9PSEU</name>
<dbReference type="RefSeq" id="WP_093274150.1">
    <property type="nucleotide sequence ID" value="NZ_FNOK01000046.1"/>
</dbReference>
<reference evidence="10" key="1">
    <citation type="submission" date="2016-10" db="EMBL/GenBank/DDBJ databases">
        <authorList>
            <person name="Varghese N."/>
            <person name="Submissions S."/>
        </authorList>
    </citation>
    <scope>NUCLEOTIDE SEQUENCE [LARGE SCALE GENOMIC DNA]</scope>
    <source>
        <strain evidence="10">CGMCC 4.3530</strain>
    </source>
</reference>
<evidence type="ECO:0000256" key="6">
    <source>
        <dbReference type="ARBA" id="ARBA00023136"/>
    </source>
</evidence>